<dbReference type="GO" id="GO:0003697">
    <property type="term" value="F:single-stranded DNA binding"/>
    <property type="evidence" value="ECO:0007669"/>
    <property type="project" value="TreeGrafter"/>
</dbReference>
<proteinExistence type="predicted"/>
<keyword evidence="16" id="KW-1185">Reference proteome</keyword>
<keyword evidence="9" id="KW-0460">Magnesium</keyword>
<dbReference type="EMBL" id="CM012438">
    <property type="protein sequence ID" value="RVE75189.1"/>
    <property type="molecule type" value="Genomic_DNA"/>
</dbReference>
<organism evidence="15 16">
    <name type="scientific">Oryzias javanicus</name>
    <name type="common">Javanese ricefish</name>
    <name type="synonym">Aplocheilus javanicus</name>
    <dbReference type="NCBI Taxonomy" id="123683"/>
    <lineage>
        <taxon>Eukaryota</taxon>
        <taxon>Metazoa</taxon>
        <taxon>Chordata</taxon>
        <taxon>Craniata</taxon>
        <taxon>Vertebrata</taxon>
        <taxon>Euteleostomi</taxon>
        <taxon>Actinopterygii</taxon>
        <taxon>Neopterygii</taxon>
        <taxon>Teleostei</taxon>
        <taxon>Neoteleostei</taxon>
        <taxon>Acanthomorphata</taxon>
        <taxon>Ovalentaria</taxon>
        <taxon>Atherinomorphae</taxon>
        <taxon>Beloniformes</taxon>
        <taxon>Adrianichthyidae</taxon>
        <taxon>Oryziinae</taxon>
        <taxon>Oryzias</taxon>
    </lineage>
</organism>
<name>A0A3S2Q0J9_ORYJA</name>
<keyword evidence="11" id="KW-0539">Nucleus</keyword>
<evidence type="ECO:0000256" key="1">
    <source>
        <dbReference type="ARBA" id="ARBA00001936"/>
    </source>
</evidence>
<evidence type="ECO:0000256" key="9">
    <source>
        <dbReference type="ARBA" id="ARBA00022842"/>
    </source>
</evidence>
<dbReference type="Gene3D" id="3.60.10.10">
    <property type="entry name" value="Endonuclease/exonuclease/phosphatase"/>
    <property type="match status" value="1"/>
</dbReference>
<dbReference type="InterPro" id="IPR005135">
    <property type="entry name" value="Endo/exonuclease/phosphatase"/>
</dbReference>
<reference evidence="15 16" key="1">
    <citation type="submission" date="2018-11" db="EMBL/GenBank/DDBJ databases">
        <authorList>
            <person name="Lopez-Roques C."/>
            <person name="Donnadieu C."/>
            <person name="Bouchez O."/>
            <person name="Klopp C."/>
            <person name="Cabau C."/>
            <person name="Zahm M."/>
        </authorList>
    </citation>
    <scope>NUCLEOTIDE SEQUENCE [LARGE SCALE GENOMIC DNA]</scope>
    <source>
        <strain evidence="15">RS831</strain>
        <tissue evidence="15">Whole body</tissue>
    </source>
</reference>
<feature type="domain" description="Endonuclease/exonuclease/phosphatase" evidence="14">
    <location>
        <begin position="37"/>
        <end position="112"/>
    </location>
</feature>
<keyword evidence="10" id="KW-0234">DNA repair</keyword>
<dbReference type="GO" id="GO:0006302">
    <property type="term" value="P:double-strand break repair"/>
    <property type="evidence" value="ECO:0007669"/>
    <property type="project" value="TreeGrafter"/>
</dbReference>
<dbReference type="GO" id="GO:0070260">
    <property type="term" value="F:5'-tyrosyl-DNA phosphodiesterase activity"/>
    <property type="evidence" value="ECO:0007669"/>
    <property type="project" value="TreeGrafter"/>
</dbReference>
<dbReference type="InterPro" id="IPR036691">
    <property type="entry name" value="Endo/exonu/phosph_ase_sf"/>
</dbReference>
<evidence type="ECO:0000313" key="16">
    <source>
        <dbReference type="Proteomes" id="UP000283210"/>
    </source>
</evidence>
<evidence type="ECO:0000256" key="10">
    <source>
        <dbReference type="ARBA" id="ARBA00023204"/>
    </source>
</evidence>
<evidence type="ECO:0000313" key="15">
    <source>
        <dbReference type="EMBL" id="RVE75189.1"/>
    </source>
</evidence>
<evidence type="ECO:0000256" key="13">
    <source>
        <dbReference type="SAM" id="MobiDB-lite"/>
    </source>
</evidence>
<evidence type="ECO:0000256" key="11">
    <source>
        <dbReference type="ARBA" id="ARBA00023242"/>
    </source>
</evidence>
<evidence type="ECO:0000256" key="12">
    <source>
        <dbReference type="ARBA" id="ARBA00031304"/>
    </source>
</evidence>
<dbReference type="GO" id="GO:0005737">
    <property type="term" value="C:cytoplasm"/>
    <property type="evidence" value="ECO:0007669"/>
    <property type="project" value="TreeGrafter"/>
</dbReference>
<evidence type="ECO:0000256" key="3">
    <source>
        <dbReference type="ARBA" id="ARBA00004322"/>
    </source>
</evidence>
<accession>A0A3S2Q0J9</accession>
<evidence type="ECO:0000256" key="6">
    <source>
        <dbReference type="ARBA" id="ARBA00022723"/>
    </source>
</evidence>
<keyword evidence="8" id="KW-0378">Hydrolase</keyword>
<dbReference type="GO" id="GO:0016605">
    <property type="term" value="C:PML body"/>
    <property type="evidence" value="ECO:0007669"/>
    <property type="project" value="UniProtKB-SubCell"/>
</dbReference>
<gene>
    <name evidence="15" type="ORF">OJAV_G00014300</name>
</gene>
<reference evidence="15 16" key="2">
    <citation type="submission" date="2019-01" db="EMBL/GenBank/DDBJ databases">
        <title>A chromosome length genome reference of the Java medaka (oryzias javanicus).</title>
        <authorList>
            <person name="Herpin A."/>
            <person name="Takehana Y."/>
            <person name="Naruse K."/>
            <person name="Ansai S."/>
            <person name="Kawaguchi M."/>
        </authorList>
    </citation>
    <scope>NUCLEOTIDE SEQUENCE [LARGE SCALE GENOMIC DNA]</scope>
    <source>
        <strain evidence="15">RS831</strain>
        <tissue evidence="15">Whole body</tissue>
    </source>
</reference>
<comment type="cofactor">
    <cofactor evidence="1">
        <name>Mn(2+)</name>
        <dbReference type="ChEBI" id="CHEBI:29035"/>
    </cofactor>
</comment>
<dbReference type="SUPFAM" id="SSF56219">
    <property type="entry name" value="DNase I-like"/>
    <property type="match status" value="1"/>
</dbReference>
<dbReference type="GO" id="GO:0004518">
    <property type="term" value="F:nuclease activity"/>
    <property type="evidence" value="ECO:0007669"/>
    <property type="project" value="UniProtKB-KW"/>
</dbReference>
<sequence length="119" mass="13627">MEGEEELCGSAKTSQVNVPVEREEKTGVQDGDKLSLLTWNIDGLDDEEQPERARGLCSYILEYSPDAVLLQEMIQPYVRFMHKRLATDYTFIEGGESNYFTAMLLKKTRLTLLQQDLSF</sequence>
<protein>
    <recommendedName>
        <fullName evidence="4">Tyrosyl-DNA phosphodiesterase 2</fullName>
    </recommendedName>
    <alternativeName>
        <fullName evidence="12">5'-tyrosyl-DNA phosphodiesterase</fullName>
    </alternativeName>
</protein>
<keyword evidence="5" id="KW-0540">Nuclease</keyword>
<evidence type="ECO:0000259" key="14">
    <source>
        <dbReference type="Pfam" id="PF03372"/>
    </source>
</evidence>
<keyword evidence="7" id="KW-0227">DNA damage</keyword>
<dbReference type="GO" id="GO:0046872">
    <property type="term" value="F:metal ion binding"/>
    <property type="evidence" value="ECO:0007669"/>
    <property type="project" value="UniProtKB-KW"/>
</dbReference>
<dbReference type="Pfam" id="PF03372">
    <property type="entry name" value="Exo_endo_phos"/>
    <property type="match status" value="1"/>
</dbReference>
<evidence type="ECO:0000256" key="5">
    <source>
        <dbReference type="ARBA" id="ARBA00022722"/>
    </source>
</evidence>
<feature type="region of interest" description="Disordered" evidence="13">
    <location>
        <begin position="1"/>
        <end position="27"/>
    </location>
</feature>
<comment type="subcellular location">
    <subcellularLocation>
        <location evidence="3">Nucleus</location>
        <location evidence="3">PML body</location>
    </subcellularLocation>
</comment>
<keyword evidence="6" id="KW-0479">Metal-binding</keyword>
<dbReference type="Proteomes" id="UP000283210">
    <property type="component" value="Chromosome 2"/>
</dbReference>
<evidence type="ECO:0000256" key="8">
    <source>
        <dbReference type="ARBA" id="ARBA00022801"/>
    </source>
</evidence>
<comment type="cofactor">
    <cofactor evidence="2">
        <name>Mg(2+)</name>
        <dbReference type="ChEBI" id="CHEBI:18420"/>
    </cofactor>
</comment>
<evidence type="ECO:0000256" key="2">
    <source>
        <dbReference type="ARBA" id="ARBA00001946"/>
    </source>
</evidence>
<dbReference type="PANTHER" id="PTHR15822:SF4">
    <property type="entry name" value="TYROSYL-DNA PHOSPHODIESTERASE 2"/>
    <property type="match status" value="1"/>
</dbReference>
<evidence type="ECO:0000256" key="4">
    <source>
        <dbReference type="ARBA" id="ARBA00017870"/>
    </source>
</evidence>
<dbReference type="PANTHER" id="PTHR15822">
    <property type="entry name" value="TRAF AND TNF RECEPTOR-ASSOCIATED PROTEIN"/>
    <property type="match status" value="1"/>
</dbReference>
<evidence type="ECO:0000256" key="7">
    <source>
        <dbReference type="ARBA" id="ARBA00022763"/>
    </source>
</evidence>
<dbReference type="OrthoDB" id="9975959at2759"/>
<dbReference type="InterPro" id="IPR051547">
    <property type="entry name" value="TDP2-like"/>
</dbReference>
<dbReference type="AlphaFoldDB" id="A0A3S2Q0J9"/>